<sequence>MEDEDRSDFFRRCIIVAIAIVISTVSALTMLVLFGRPFVSDHVIKMVPWLEYGALYFVSALAILLGISLVGSVITYLYYSRQHNDEEVNGSLKKDQ</sequence>
<dbReference type="Proteomes" id="UP000659654">
    <property type="component" value="Unassembled WGS sequence"/>
</dbReference>
<reference evidence="6" key="1">
    <citation type="submission" date="2016-11" db="UniProtKB">
        <authorList>
            <consortium name="WormBaseParasite"/>
        </authorList>
    </citation>
    <scope>IDENTIFICATION</scope>
</reference>
<keyword evidence="1" id="KW-0812">Transmembrane</keyword>
<dbReference type="AlphaFoldDB" id="A0A1I7RK38"/>
<keyword evidence="1" id="KW-1133">Transmembrane helix</keyword>
<evidence type="ECO:0000313" key="2">
    <source>
        <dbReference type="EMBL" id="CAD5235253.1"/>
    </source>
</evidence>
<evidence type="ECO:0000313" key="4">
    <source>
        <dbReference type="Proteomes" id="UP000095284"/>
    </source>
</evidence>
<dbReference type="EMBL" id="CAJFCV020000006">
    <property type="protein sequence ID" value="CAG9131531.1"/>
    <property type="molecule type" value="Genomic_DNA"/>
</dbReference>
<evidence type="ECO:0000313" key="6">
    <source>
        <dbReference type="WBParaSite" id="BXY_0107000.1"/>
    </source>
</evidence>
<protein>
    <submittedName>
        <fullName evidence="2">(pine wood nematode) hypothetical protein</fullName>
    </submittedName>
</protein>
<evidence type="ECO:0000256" key="1">
    <source>
        <dbReference type="SAM" id="Phobius"/>
    </source>
</evidence>
<keyword evidence="5" id="KW-1185">Reference proteome</keyword>
<keyword evidence="1" id="KW-0472">Membrane</keyword>
<feature type="transmembrane region" description="Helical" evidence="1">
    <location>
        <begin position="12"/>
        <end position="34"/>
    </location>
</feature>
<dbReference type="Proteomes" id="UP000582659">
    <property type="component" value="Unassembled WGS sequence"/>
</dbReference>
<gene>
    <name evidence="2" type="ORF">BXYJ_LOCUS15344</name>
</gene>
<feature type="transmembrane region" description="Helical" evidence="1">
    <location>
        <begin position="54"/>
        <end position="79"/>
    </location>
</feature>
<dbReference type="WBParaSite" id="BXY_0107000.1">
    <property type="protein sequence ID" value="BXY_0107000.1"/>
    <property type="gene ID" value="BXY_0107000"/>
</dbReference>
<accession>A0A1I7RK38</accession>
<evidence type="ECO:0000313" key="3">
    <source>
        <dbReference type="EMBL" id="CAG9131531.1"/>
    </source>
</evidence>
<proteinExistence type="predicted"/>
<organism evidence="4 6">
    <name type="scientific">Bursaphelenchus xylophilus</name>
    <name type="common">Pinewood nematode worm</name>
    <name type="synonym">Aphelenchoides xylophilus</name>
    <dbReference type="NCBI Taxonomy" id="6326"/>
    <lineage>
        <taxon>Eukaryota</taxon>
        <taxon>Metazoa</taxon>
        <taxon>Ecdysozoa</taxon>
        <taxon>Nematoda</taxon>
        <taxon>Chromadorea</taxon>
        <taxon>Rhabditida</taxon>
        <taxon>Tylenchina</taxon>
        <taxon>Tylenchomorpha</taxon>
        <taxon>Aphelenchoidea</taxon>
        <taxon>Aphelenchoididae</taxon>
        <taxon>Bursaphelenchus</taxon>
    </lineage>
</organism>
<evidence type="ECO:0000313" key="5">
    <source>
        <dbReference type="Proteomes" id="UP000659654"/>
    </source>
</evidence>
<dbReference type="EMBL" id="CAJFDI010000006">
    <property type="protein sequence ID" value="CAD5235253.1"/>
    <property type="molecule type" value="Genomic_DNA"/>
</dbReference>
<reference evidence="3" key="2">
    <citation type="submission" date="2020-08" db="EMBL/GenBank/DDBJ databases">
        <authorList>
            <person name="Kikuchi T."/>
        </authorList>
    </citation>
    <scope>NUCLEOTIDE SEQUENCE</scope>
    <source>
        <strain evidence="2">Ka4C1</strain>
    </source>
</reference>
<name>A0A1I7RK38_BURXY</name>
<dbReference type="Proteomes" id="UP000095284">
    <property type="component" value="Unplaced"/>
</dbReference>